<dbReference type="PANTHER" id="PTHR43798">
    <property type="entry name" value="MONOACYLGLYCEROL LIPASE"/>
    <property type="match status" value="1"/>
</dbReference>
<organism evidence="3 4">
    <name type="scientific">Deinococcus cellulosilyticus (strain DSM 18568 / NBRC 106333 / KACC 11606 / 5516J-15)</name>
    <dbReference type="NCBI Taxonomy" id="1223518"/>
    <lineage>
        <taxon>Bacteria</taxon>
        <taxon>Thermotogati</taxon>
        <taxon>Deinococcota</taxon>
        <taxon>Deinococci</taxon>
        <taxon>Deinococcales</taxon>
        <taxon>Deinococcaceae</taxon>
        <taxon>Deinococcus</taxon>
    </lineage>
</organism>
<evidence type="ECO:0000313" key="3">
    <source>
        <dbReference type="EMBL" id="GEM49335.1"/>
    </source>
</evidence>
<accession>A0A511N910</accession>
<dbReference type="GO" id="GO:0016787">
    <property type="term" value="F:hydrolase activity"/>
    <property type="evidence" value="ECO:0007669"/>
    <property type="project" value="UniProtKB-KW"/>
</dbReference>
<comment type="caution">
    <text evidence="3">The sequence shown here is derived from an EMBL/GenBank/DDBJ whole genome shotgun (WGS) entry which is preliminary data.</text>
</comment>
<evidence type="ECO:0000256" key="1">
    <source>
        <dbReference type="ARBA" id="ARBA00022801"/>
    </source>
</evidence>
<dbReference type="OrthoDB" id="9796770at2"/>
<dbReference type="PANTHER" id="PTHR43798:SF31">
    <property type="entry name" value="AB HYDROLASE SUPERFAMILY PROTEIN YCLE"/>
    <property type="match status" value="1"/>
</dbReference>
<dbReference type="AlphaFoldDB" id="A0A511N910"/>
<dbReference type="Proteomes" id="UP000321306">
    <property type="component" value="Unassembled WGS sequence"/>
</dbReference>
<sequence>MHTDSVFYNTLELVRDGYHLRCLLEGQGTPTFVIGSHIYYPRTFSSHLREHLHLAFVDHRGYAETHDQHPPEHLELSRVLEDMEAFRQALGWKDMVLVGHSGHAYMALEYAKKHPERVSHLVLIAAGPSQSPEFEPIKERYFQEHASEERKMLQQKAFEGIEEAIAAHPERRFVTYCLAMGPRSWMDPHYDAAWLWQDLPVNMDVMDLLWGATFRDIQTTRGLDRFQKPTLIVMGKEDYLVAPYFTWEPVLPEFADVTLKVMDHSGHTPQLEEPEHFDAVLLAWLNTRK</sequence>
<dbReference type="SUPFAM" id="SSF53474">
    <property type="entry name" value="alpha/beta-Hydrolases"/>
    <property type="match status" value="1"/>
</dbReference>
<protein>
    <submittedName>
        <fullName evidence="3">AB hydrolase superfamily protein YclE</fullName>
    </submittedName>
</protein>
<dbReference type="Pfam" id="PF00561">
    <property type="entry name" value="Abhydrolase_1"/>
    <property type="match status" value="1"/>
</dbReference>
<feature type="domain" description="AB hydrolase-1" evidence="2">
    <location>
        <begin position="35"/>
        <end position="274"/>
    </location>
</feature>
<dbReference type="EMBL" id="BJXB01000032">
    <property type="protein sequence ID" value="GEM49335.1"/>
    <property type="molecule type" value="Genomic_DNA"/>
</dbReference>
<dbReference type="Gene3D" id="3.40.50.1820">
    <property type="entry name" value="alpha/beta hydrolase"/>
    <property type="match status" value="1"/>
</dbReference>
<reference evidence="3 4" key="1">
    <citation type="submission" date="2019-07" db="EMBL/GenBank/DDBJ databases">
        <title>Whole genome shotgun sequence of Deinococcus cellulosilyticus NBRC 106333.</title>
        <authorList>
            <person name="Hosoyama A."/>
            <person name="Uohara A."/>
            <person name="Ohji S."/>
            <person name="Ichikawa N."/>
        </authorList>
    </citation>
    <scope>NUCLEOTIDE SEQUENCE [LARGE SCALE GENOMIC DNA]</scope>
    <source>
        <strain evidence="3 4">NBRC 106333</strain>
    </source>
</reference>
<keyword evidence="1 3" id="KW-0378">Hydrolase</keyword>
<dbReference type="InterPro" id="IPR000073">
    <property type="entry name" value="AB_hydrolase_1"/>
</dbReference>
<evidence type="ECO:0000259" key="2">
    <source>
        <dbReference type="Pfam" id="PF00561"/>
    </source>
</evidence>
<name>A0A511N910_DEIC1</name>
<dbReference type="InterPro" id="IPR050266">
    <property type="entry name" value="AB_hydrolase_sf"/>
</dbReference>
<keyword evidence="4" id="KW-1185">Reference proteome</keyword>
<dbReference type="InterPro" id="IPR029058">
    <property type="entry name" value="AB_hydrolase_fold"/>
</dbReference>
<dbReference type="RefSeq" id="WP_146889700.1">
    <property type="nucleotide sequence ID" value="NZ_BJXB01000032.1"/>
</dbReference>
<gene>
    <name evidence="3" type="primary">yclE</name>
    <name evidence="3" type="ORF">DC3_49700</name>
</gene>
<evidence type="ECO:0000313" key="4">
    <source>
        <dbReference type="Proteomes" id="UP000321306"/>
    </source>
</evidence>
<proteinExistence type="predicted"/>
<dbReference type="GO" id="GO:0016020">
    <property type="term" value="C:membrane"/>
    <property type="evidence" value="ECO:0007669"/>
    <property type="project" value="TreeGrafter"/>
</dbReference>